<sequence length="114" mass="13231">MNVREIEECLKNLITDDPSIIETSLEKYSDFHYPDNNSVLKRMEMVDRCFSHDSVEEIIGAVESEAAKTNHKWCDSLRSGVNLRMVDKDFAPKVPNVRYVVVVRFTPSLFKMFN</sequence>
<evidence type="ECO:0000259" key="3">
    <source>
        <dbReference type="Pfam" id="PF16113"/>
    </source>
</evidence>
<evidence type="ECO:0000256" key="1">
    <source>
        <dbReference type="ARBA" id="ARBA00022801"/>
    </source>
</evidence>
<gene>
    <name evidence="4" type="ORF">QVD17_19815</name>
</gene>
<keyword evidence="1 2" id="KW-0378">Hydrolase</keyword>
<dbReference type="Gene3D" id="3.90.226.10">
    <property type="entry name" value="2-enoyl-CoA Hydratase, Chain A, domain 1"/>
    <property type="match status" value="1"/>
</dbReference>
<protein>
    <recommendedName>
        <fullName evidence="2">3-hydroxyisobutyryl-CoA hydrolase</fullName>
        <shortName evidence="2">HIB-CoA hydrolase</shortName>
        <shortName evidence="2">HIBYL-CoA-H</shortName>
        <ecNumber evidence="2">3.1.2.4</ecNumber>
    </recommendedName>
    <alternativeName>
        <fullName evidence="2">3-hydroxyisobutyryl-coenzyme A hydrolase</fullName>
    </alternativeName>
</protein>
<dbReference type="InterPro" id="IPR045004">
    <property type="entry name" value="ECH_dom"/>
</dbReference>
<proteinExistence type="inferred from homology"/>
<organism evidence="4 5">
    <name type="scientific">Tagetes erecta</name>
    <name type="common">African marigold</name>
    <dbReference type="NCBI Taxonomy" id="13708"/>
    <lineage>
        <taxon>Eukaryota</taxon>
        <taxon>Viridiplantae</taxon>
        <taxon>Streptophyta</taxon>
        <taxon>Embryophyta</taxon>
        <taxon>Tracheophyta</taxon>
        <taxon>Spermatophyta</taxon>
        <taxon>Magnoliopsida</taxon>
        <taxon>eudicotyledons</taxon>
        <taxon>Gunneridae</taxon>
        <taxon>Pentapetalae</taxon>
        <taxon>asterids</taxon>
        <taxon>campanulids</taxon>
        <taxon>Asterales</taxon>
        <taxon>Asteraceae</taxon>
        <taxon>Asteroideae</taxon>
        <taxon>Heliantheae alliance</taxon>
        <taxon>Tageteae</taxon>
        <taxon>Tagetes</taxon>
    </lineage>
</organism>
<dbReference type="InterPro" id="IPR032259">
    <property type="entry name" value="HIBYL-CoA-H"/>
</dbReference>
<dbReference type="Pfam" id="PF16113">
    <property type="entry name" value="ECH_2"/>
    <property type="match status" value="1"/>
</dbReference>
<comment type="function">
    <text evidence="2">Hydrolyzes 3-hydroxyisobutyryl-CoA (HIBYL-CoA), a saline catabolite. Has high activity toward isobutyryl-CoA. Could be an isobutyryl-CoA dehydrogenase that functions in valine catabolism.</text>
</comment>
<comment type="pathway">
    <text evidence="2">Amino-acid degradation; L-valine degradation.</text>
</comment>
<dbReference type="PANTHER" id="PTHR43176:SF4">
    <property type="entry name" value="3-HYDROXYISOBUTYRYL-COA HYDROLASE-LIKE PROTEIN 1, MITOCHONDRIAL"/>
    <property type="match status" value="1"/>
</dbReference>
<accession>A0AAD8NQF1</accession>
<dbReference type="GO" id="GO:0003860">
    <property type="term" value="F:3-hydroxyisobutyryl-CoA hydrolase activity"/>
    <property type="evidence" value="ECO:0007669"/>
    <property type="project" value="UniProtKB-UniRule"/>
</dbReference>
<dbReference type="PANTHER" id="PTHR43176">
    <property type="entry name" value="3-HYDROXYISOBUTYRYL-COA HYDROLASE-RELATED"/>
    <property type="match status" value="1"/>
</dbReference>
<evidence type="ECO:0000256" key="2">
    <source>
        <dbReference type="RuleBase" id="RU369070"/>
    </source>
</evidence>
<comment type="caution">
    <text evidence="4">The sequence shown here is derived from an EMBL/GenBank/DDBJ whole genome shotgun (WGS) entry which is preliminary data.</text>
</comment>
<dbReference type="EMBL" id="JAUHHV010000005">
    <property type="protein sequence ID" value="KAK1424485.1"/>
    <property type="molecule type" value="Genomic_DNA"/>
</dbReference>
<dbReference type="EC" id="3.1.2.4" evidence="2"/>
<dbReference type="AlphaFoldDB" id="A0AAD8NQF1"/>
<evidence type="ECO:0000313" key="5">
    <source>
        <dbReference type="Proteomes" id="UP001229421"/>
    </source>
</evidence>
<comment type="catalytic activity">
    <reaction evidence="2">
        <text>3-hydroxy-2-methylpropanoyl-CoA + H2O = 3-hydroxy-2-methylpropanoate + CoA + H(+)</text>
        <dbReference type="Rhea" id="RHEA:20888"/>
        <dbReference type="ChEBI" id="CHEBI:11805"/>
        <dbReference type="ChEBI" id="CHEBI:15377"/>
        <dbReference type="ChEBI" id="CHEBI:15378"/>
        <dbReference type="ChEBI" id="CHEBI:57287"/>
        <dbReference type="ChEBI" id="CHEBI:57340"/>
        <dbReference type="EC" id="3.1.2.4"/>
    </reaction>
</comment>
<name>A0AAD8NQF1_TARER</name>
<comment type="similarity">
    <text evidence="2">Belongs to the enoyl-CoA hydratase/isomerase family.</text>
</comment>
<keyword evidence="5" id="KW-1185">Reference proteome</keyword>
<dbReference type="Proteomes" id="UP001229421">
    <property type="component" value="Unassembled WGS sequence"/>
</dbReference>
<feature type="domain" description="Enoyl-CoA hydratase/isomerase" evidence="3">
    <location>
        <begin position="3"/>
        <end position="78"/>
    </location>
</feature>
<dbReference type="GO" id="GO:0006574">
    <property type="term" value="P:L-valine catabolic process"/>
    <property type="evidence" value="ECO:0007669"/>
    <property type="project" value="UniProtKB-UniRule"/>
</dbReference>
<evidence type="ECO:0000313" key="4">
    <source>
        <dbReference type="EMBL" id="KAK1424485.1"/>
    </source>
</evidence>
<reference evidence="4" key="1">
    <citation type="journal article" date="2023" name="bioRxiv">
        <title>Improved chromosome-level genome assembly for marigold (Tagetes erecta).</title>
        <authorList>
            <person name="Jiang F."/>
            <person name="Yuan L."/>
            <person name="Wang S."/>
            <person name="Wang H."/>
            <person name="Xu D."/>
            <person name="Wang A."/>
            <person name="Fan W."/>
        </authorList>
    </citation>
    <scope>NUCLEOTIDE SEQUENCE</scope>
    <source>
        <strain evidence="4">WSJ</strain>
        <tissue evidence="4">Leaf</tissue>
    </source>
</reference>